<proteinExistence type="inferred from homology"/>
<dbReference type="CDD" id="cd06413">
    <property type="entry name" value="GH25_muramidase_1"/>
    <property type="match status" value="1"/>
</dbReference>
<reference evidence="5 6" key="1">
    <citation type="submission" date="2014-09" db="EMBL/GenBank/DDBJ databases">
        <authorList>
            <person name="McGinnis J.M."/>
            <person name="Wolfgang W.J."/>
        </authorList>
    </citation>
    <scope>NUCLEOTIDE SEQUENCE [LARGE SCALE GENOMIC DNA]</scope>
    <source>
        <strain evidence="5 6">5503</strain>
    </source>
</reference>
<accession>A0A099GJ59</accession>
<dbReference type="PANTHER" id="PTHR34135:SF2">
    <property type="entry name" value="LYSOZYME"/>
    <property type="match status" value="1"/>
</dbReference>
<organism evidence="5 6">
    <name type="scientific">Paracoccus sanguinis</name>
    <dbReference type="NCBI Taxonomy" id="1545044"/>
    <lineage>
        <taxon>Bacteria</taxon>
        <taxon>Pseudomonadati</taxon>
        <taxon>Pseudomonadota</taxon>
        <taxon>Alphaproteobacteria</taxon>
        <taxon>Rhodobacterales</taxon>
        <taxon>Paracoccaceae</taxon>
        <taxon>Paracoccus</taxon>
    </lineage>
</organism>
<sequence>MKLWIKAVALAAVTALAGCGGGSTRHVVTDASIGSGQSVQGGFVGGAVPALGDSAPHVWTSGHPYNHQVHGVDVSRYQGNVDWHTARRAGISFAFIKATEGADHSDPAFRTYWAGAGQAGIPRGAYHFYYFCRSGAEQAAWFIANVPRERGALPPVLDLEWNHQSRTCRFRPSPAEVHREINTFLTIVGNHYGQRPVIYTTVDFYHDNALGQVRAEFWLRSVADHPSRIYPGQRWTFWQYTGTGTSPGFGGNVDLNAFAGSRAQWNRWVASRSQR</sequence>
<keyword evidence="2 5" id="KW-0378">Hydrolase</keyword>
<name>A0A099GJ59_9RHOB</name>
<keyword evidence="3" id="KW-0326">Glycosidase</keyword>
<feature type="signal peptide" evidence="4">
    <location>
        <begin position="1"/>
        <end position="17"/>
    </location>
</feature>
<feature type="chain" id="PRO_5009751331" evidence="4">
    <location>
        <begin position="18"/>
        <end position="275"/>
    </location>
</feature>
<dbReference type="InterPro" id="IPR017853">
    <property type="entry name" value="GH"/>
</dbReference>
<dbReference type="GO" id="GO:0016998">
    <property type="term" value="P:cell wall macromolecule catabolic process"/>
    <property type="evidence" value="ECO:0007669"/>
    <property type="project" value="InterPro"/>
</dbReference>
<dbReference type="EMBL" id="JRKQ01000043">
    <property type="protein sequence ID" value="KGJ22193.1"/>
    <property type="molecule type" value="Genomic_DNA"/>
</dbReference>
<comment type="caution">
    <text evidence="5">The sequence shown here is derived from an EMBL/GenBank/DDBJ whole genome shotgun (WGS) entry which is preliminary data.</text>
</comment>
<evidence type="ECO:0000313" key="6">
    <source>
        <dbReference type="Proteomes" id="UP000029858"/>
    </source>
</evidence>
<dbReference type="GO" id="GO:0003796">
    <property type="term" value="F:lysozyme activity"/>
    <property type="evidence" value="ECO:0007669"/>
    <property type="project" value="InterPro"/>
</dbReference>
<protein>
    <submittedName>
        <fullName evidence="5">Glycoside hydrolase</fullName>
    </submittedName>
</protein>
<evidence type="ECO:0000256" key="2">
    <source>
        <dbReference type="ARBA" id="ARBA00022801"/>
    </source>
</evidence>
<evidence type="ECO:0000256" key="3">
    <source>
        <dbReference type="ARBA" id="ARBA00023295"/>
    </source>
</evidence>
<keyword evidence="4" id="KW-0732">Signal</keyword>
<evidence type="ECO:0000313" key="5">
    <source>
        <dbReference type="EMBL" id="KGJ22193.1"/>
    </source>
</evidence>
<dbReference type="Gene3D" id="3.20.20.80">
    <property type="entry name" value="Glycosidases"/>
    <property type="match status" value="1"/>
</dbReference>
<dbReference type="SUPFAM" id="SSF51445">
    <property type="entry name" value="(Trans)glycosidases"/>
    <property type="match status" value="1"/>
</dbReference>
<dbReference type="PANTHER" id="PTHR34135">
    <property type="entry name" value="LYSOZYME"/>
    <property type="match status" value="1"/>
</dbReference>
<dbReference type="AlphaFoldDB" id="A0A099GJ59"/>
<dbReference type="SMART" id="SM00641">
    <property type="entry name" value="Glyco_25"/>
    <property type="match status" value="1"/>
</dbReference>
<comment type="similarity">
    <text evidence="1">Belongs to the glycosyl hydrolase 25 family.</text>
</comment>
<dbReference type="InterPro" id="IPR018077">
    <property type="entry name" value="Glyco_hydro_fam25_subgr"/>
</dbReference>
<dbReference type="Proteomes" id="UP000029858">
    <property type="component" value="Unassembled WGS sequence"/>
</dbReference>
<dbReference type="GO" id="GO:0016052">
    <property type="term" value="P:carbohydrate catabolic process"/>
    <property type="evidence" value="ECO:0007669"/>
    <property type="project" value="TreeGrafter"/>
</dbReference>
<dbReference type="Pfam" id="PF01183">
    <property type="entry name" value="Glyco_hydro_25"/>
    <property type="match status" value="1"/>
</dbReference>
<evidence type="ECO:0000256" key="1">
    <source>
        <dbReference type="ARBA" id="ARBA00010646"/>
    </source>
</evidence>
<accession>A0A099GDX3</accession>
<dbReference type="InterPro" id="IPR002053">
    <property type="entry name" value="Glyco_hydro_25"/>
</dbReference>
<dbReference type="RefSeq" id="WP_036701300.1">
    <property type="nucleotide sequence ID" value="NZ_JRKQ01000043.1"/>
</dbReference>
<dbReference type="PROSITE" id="PS51257">
    <property type="entry name" value="PROKAR_LIPOPROTEIN"/>
    <property type="match status" value="1"/>
</dbReference>
<reference evidence="5 6" key="2">
    <citation type="submission" date="2014-10" db="EMBL/GenBank/DDBJ databases">
        <title>Paracoccus sanguinis sp. nov., isolated from clinical specimens of New York State patients.</title>
        <authorList>
            <person name="Mingle L.A."/>
            <person name="Cole J.A."/>
            <person name="Lapierre P."/>
            <person name="Musser K.A."/>
        </authorList>
    </citation>
    <scope>NUCLEOTIDE SEQUENCE [LARGE SCALE GENOMIC DNA]</scope>
    <source>
        <strain evidence="5 6">5503</strain>
    </source>
</reference>
<evidence type="ECO:0000256" key="4">
    <source>
        <dbReference type="SAM" id="SignalP"/>
    </source>
</evidence>
<dbReference type="PROSITE" id="PS51904">
    <property type="entry name" value="GLYCOSYL_HYDROL_F25_2"/>
    <property type="match status" value="1"/>
</dbReference>
<dbReference type="GO" id="GO:0009253">
    <property type="term" value="P:peptidoglycan catabolic process"/>
    <property type="evidence" value="ECO:0007669"/>
    <property type="project" value="InterPro"/>
</dbReference>
<gene>
    <name evidence="5" type="ORF">IX56_09520</name>
</gene>